<organism evidence="2 3">
    <name type="scientific">Modicella reniformis</name>
    <dbReference type="NCBI Taxonomy" id="1440133"/>
    <lineage>
        <taxon>Eukaryota</taxon>
        <taxon>Fungi</taxon>
        <taxon>Fungi incertae sedis</taxon>
        <taxon>Mucoromycota</taxon>
        <taxon>Mortierellomycotina</taxon>
        <taxon>Mortierellomycetes</taxon>
        <taxon>Mortierellales</taxon>
        <taxon>Mortierellaceae</taxon>
        <taxon>Modicella</taxon>
    </lineage>
</organism>
<reference evidence="2" key="1">
    <citation type="journal article" date="2020" name="Fungal Divers.">
        <title>Resolving the Mortierellaceae phylogeny through synthesis of multi-gene phylogenetics and phylogenomics.</title>
        <authorList>
            <person name="Vandepol N."/>
            <person name="Liber J."/>
            <person name="Desiro A."/>
            <person name="Na H."/>
            <person name="Kennedy M."/>
            <person name="Barry K."/>
            <person name="Grigoriev I.V."/>
            <person name="Miller A.N."/>
            <person name="O'Donnell K."/>
            <person name="Stajich J.E."/>
            <person name="Bonito G."/>
        </authorList>
    </citation>
    <scope>NUCLEOTIDE SEQUENCE</scope>
    <source>
        <strain evidence="2">MES-2147</strain>
    </source>
</reference>
<feature type="domain" description="DUF908" evidence="1">
    <location>
        <begin position="52"/>
        <end position="80"/>
    </location>
</feature>
<gene>
    <name evidence="2" type="ORF">BGZ65_007754</name>
</gene>
<accession>A0A9P6LX72</accession>
<proteinExistence type="predicted"/>
<evidence type="ECO:0000313" key="3">
    <source>
        <dbReference type="Proteomes" id="UP000749646"/>
    </source>
</evidence>
<dbReference type="OrthoDB" id="8068875at2759"/>
<dbReference type="InterPro" id="IPR010309">
    <property type="entry name" value="E3_Ub_ligase_DUF908"/>
</dbReference>
<dbReference type="Proteomes" id="UP000749646">
    <property type="component" value="Unassembled WGS sequence"/>
</dbReference>
<comment type="caution">
    <text evidence="2">The sequence shown here is derived from an EMBL/GenBank/DDBJ whole genome shotgun (WGS) entry which is preliminary data.</text>
</comment>
<feature type="non-terminal residue" evidence="2">
    <location>
        <position position="80"/>
    </location>
</feature>
<evidence type="ECO:0000259" key="1">
    <source>
        <dbReference type="Pfam" id="PF06012"/>
    </source>
</evidence>
<keyword evidence="3" id="KW-1185">Reference proteome</keyword>
<sequence length="80" mass="9438">MAHTEAITEWIWPRGDLFHWVAVLNRFDDILDSLCKTHDMKKAQPKELSDENKRLVLAILAFSRMLLENCTNRNLYASYE</sequence>
<dbReference type="Pfam" id="PF06012">
    <property type="entry name" value="DUF908"/>
    <property type="match status" value="1"/>
</dbReference>
<evidence type="ECO:0000313" key="2">
    <source>
        <dbReference type="EMBL" id="KAF9948884.1"/>
    </source>
</evidence>
<dbReference type="AlphaFoldDB" id="A0A9P6LX72"/>
<dbReference type="EMBL" id="JAAAHW010007366">
    <property type="protein sequence ID" value="KAF9948884.1"/>
    <property type="molecule type" value="Genomic_DNA"/>
</dbReference>
<protein>
    <recommendedName>
        <fullName evidence="1">DUF908 domain-containing protein</fullName>
    </recommendedName>
</protein>
<name>A0A9P6LX72_9FUNG</name>